<feature type="transmembrane region" description="Helical" evidence="7">
    <location>
        <begin position="116"/>
        <end position="136"/>
    </location>
</feature>
<dbReference type="PANTHER" id="PTHR42718:SF9">
    <property type="entry name" value="MAJOR FACILITATOR SUPERFAMILY MULTIDRUG TRANSPORTER MFSC"/>
    <property type="match status" value="1"/>
</dbReference>
<dbReference type="Pfam" id="PF07690">
    <property type="entry name" value="MFS_1"/>
    <property type="match status" value="1"/>
</dbReference>
<feature type="domain" description="Major facilitator superfamily (MFS) profile" evidence="8">
    <location>
        <begin position="14"/>
        <end position="456"/>
    </location>
</feature>
<name>A0ABQ5P9H6_9ACTN</name>
<evidence type="ECO:0000256" key="7">
    <source>
        <dbReference type="SAM" id="Phobius"/>
    </source>
</evidence>
<dbReference type="InterPro" id="IPR020846">
    <property type="entry name" value="MFS_dom"/>
</dbReference>
<keyword evidence="3 7" id="KW-0812">Transmembrane</keyword>
<evidence type="ECO:0000256" key="2">
    <source>
        <dbReference type="ARBA" id="ARBA00022448"/>
    </source>
</evidence>
<dbReference type="EMBL" id="BSBI01000018">
    <property type="protein sequence ID" value="GLF99143.1"/>
    <property type="molecule type" value="Genomic_DNA"/>
</dbReference>
<reference evidence="9 10" key="1">
    <citation type="submission" date="2022-10" db="EMBL/GenBank/DDBJ databases">
        <title>Draft genome sequence of Streptomyces sp. YSPA8.</title>
        <authorList>
            <person name="Moriuchi R."/>
            <person name="Dohra H."/>
            <person name="Yamamura H."/>
            <person name="Kodani S."/>
        </authorList>
    </citation>
    <scope>NUCLEOTIDE SEQUENCE [LARGE SCALE GENOMIC DNA]</scope>
    <source>
        <strain evidence="9 10">YSPA8</strain>
    </source>
</reference>
<evidence type="ECO:0000313" key="10">
    <source>
        <dbReference type="Proteomes" id="UP001291653"/>
    </source>
</evidence>
<dbReference type="RefSeq" id="WP_323451096.1">
    <property type="nucleotide sequence ID" value="NZ_BSBI01000018.1"/>
</dbReference>
<feature type="transmembrane region" description="Helical" evidence="7">
    <location>
        <begin position="340"/>
        <end position="362"/>
    </location>
</feature>
<evidence type="ECO:0000256" key="3">
    <source>
        <dbReference type="ARBA" id="ARBA00022692"/>
    </source>
</evidence>
<feature type="transmembrane region" description="Helical" evidence="7">
    <location>
        <begin position="60"/>
        <end position="79"/>
    </location>
</feature>
<comment type="caution">
    <text evidence="9">The sequence shown here is derived from an EMBL/GenBank/DDBJ whole genome shotgun (WGS) entry which is preliminary data.</text>
</comment>
<protein>
    <submittedName>
        <fullName evidence="9">MFS transporter</fullName>
    </submittedName>
</protein>
<feature type="transmembrane region" description="Helical" evidence="7">
    <location>
        <begin position="29"/>
        <end position="48"/>
    </location>
</feature>
<feature type="transmembrane region" description="Helical" evidence="7">
    <location>
        <begin position="274"/>
        <end position="295"/>
    </location>
</feature>
<feature type="transmembrane region" description="Helical" evidence="7">
    <location>
        <begin position="180"/>
        <end position="197"/>
    </location>
</feature>
<dbReference type="PROSITE" id="PS50850">
    <property type="entry name" value="MFS"/>
    <property type="match status" value="1"/>
</dbReference>
<evidence type="ECO:0000256" key="1">
    <source>
        <dbReference type="ARBA" id="ARBA00004651"/>
    </source>
</evidence>
<sequence length="461" mass="44312">MAATPTAPPTGTGSVPAAGGRARTAGLRYGLLFGPAVFGISSAGVALPDVAAGLGSGASATAWVLTVHALALGIGTALFGRLADAHGIRTALLVGSAVLAAGAVVCLLAPGLPALVAGRGVLAAGSGALTACALALTATAAPAERPRILAAFGATLAVFTAAGTLAGGAVTAWLSWRVTLVLPAFSLLAVPLCLRAATRRNGSGRPLDALGAALLTLVAGGLLLLIQAPALGLPATAVAALATVLLLSAAGLALRVRTAETSFVPRALVTDGGFLRAAATGTGVYGGLFATMYAVPQILVREHGWSVLEIGAWLLPGAIAGSLCSRLAGRLPAATGGSRLLAATALACALALAAPALVPGAAGHALPLLLAASLGFAGTAVTQVVITALLSARVEPALRGGAMGLLNLGYFVGGGAGSATAGAVAASGSLTAALSAVALFPLTAAVTALTLGRPGGARRRT</sequence>
<evidence type="ECO:0000256" key="6">
    <source>
        <dbReference type="ARBA" id="ARBA00023251"/>
    </source>
</evidence>
<evidence type="ECO:0000256" key="4">
    <source>
        <dbReference type="ARBA" id="ARBA00022989"/>
    </source>
</evidence>
<feature type="transmembrane region" description="Helical" evidence="7">
    <location>
        <begin position="368"/>
        <end position="392"/>
    </location>
</feature>
<proteinExistence type="predicted"/>
<dbReference type="Proteomes" id="UP001291653">
    <property type="component" value="Unassembled WGS sequence"/>
</dbReference>
<dbReference type="SUPFAM" id="SSF103473">
    <property type="entry name" value="MFS general substrate transporter"/>
    <property type="match status" value="1"/>
</dbReference>
<feature type="transmembrane region" description="Helical" evidence="7">
    <location>
        <begin position="148"/>
        <end position="174"/>
    </location>
</feature>
<dbReference type="PRINTS" id="PR01036">
    <property type="entry name" value="TCRTETB"/>
</dbReference>
<dbReference type="PANTHER" id="PTHR42718">
    <property type="entry name" value="MAJOR FACILITATOR SUPERFAMILY MULTIDRUG TRANSPORTER MFSC"/>
    <property type="match status" value="1"/>
</dbReference>
<feature type="transmembrane region" description="Helical" evidence="7">
    <location>
        <begin position="404"/>
        <end position="426"/>
    </location>
</feature>
<feature type="transmembrane region" description="Helical" evidence="7">
    <location>
        <begin position="310"/>
        <end position="328"/>
    </location>
</feature>
<keyword evidence="10" id="KW-1185">Reference proteome</keyword>
<dbReference type="Gene3D" id="1.20.1250.20">
    <property type="entry name" value="MFS general substrate transporter like domains"/>
    <property type="match status" value="1"/>
</dbReference>
<feature type="transmembrane region" description="Helical" evidence="7">
    <location>
        <begin position="232"/>
        <end position="254"/>
    </location>
</feature>
<feature type="transmembrane region" description="Helical" evidence="7">
    <location>
        <begin position="209"/>
        <end position="226"/>
    </location>
</feature>
<dbReference type="InterPro" id="IPR036259">
    <property type="entry name" value="MFS_trans_sf"/>
</dbReference>
<feature type="transmembrane region" description="Helical" evidence="7">
    <location>
        <begin position="432"/>
        <end position="451"/>
    </location>
</feature>
<comment type="subcellular location">
    <subcellularLocation>
        <location evidence="1">Cell membrane</location>
        <topology evidence="1">Multi-pass membrane protein</topology>
    </subcellularLocation>
</comment>
<dbReference type="Gene3D" id="1.20.1720.10">
    <property type="entry name" value="Multidrug resistance protein D"/>
    <property type="match status" value="1"/>
</dbReference>
<evidence type="ECO:0000259" key="8">
    <source>
        <dbReference type="PROSITE" id="PS50850"/>
    </source>
</evidence>
<evidence type="ECO:0000313" key="9">
    <source>
        <dbReference type="EMBL" id="GLF99143.1"/>
    </source>
</evidence>
<evidence type="ECO:0000256" key="5">
    <source>
        <dbReference type="ARBA" id="ARBA00023136"/>
    </source>
</evidence>
<feature type="transmembrane region" description="Helical" evidence="7">
    <location>
        <begin position="91"/>
        <end position="110"/>
    </location>
</feature>
<keyword evidence="5 7" id="KW-0472">Membrane</keyword>
<keyword evidence="4 7" id="KW-1133">Transmembrane helix</keyword>
<organism evidence="9 10">
    <name type="scientific">Streptomyces yaizuensis</name>
    <dbReference type="NCBI Taxonomy" id="2989713"/>
    <lineage>
        <taxon>Bacteria</taxon>
        <taxon>Bacillati</taxon>
        <taxon>Actinomycetota</taxon>
        <taxon>Actinomycetes</taxon>
        <taxon>Kitasatosporales</taxon>
        <taxon>Streptomycetaceae</taxon>
        <taxon>Streptomyces</taxon>
    </lineage>
</organism>
<dbReference type="InterPro" id="IPR011701">
    <property type="entry name" value="MFS"/>
</dbReference>
<keyword evidence="6" id="KW-0046">Antibiotic resistance</keyword>
<keyword evidence="2" id="KW-0813">Transport</keyword>
<accession>A0ABQ5P9H6</accession>
<gene>
    <name evidence="9" type="ORF">SYYSPA8_32620</name>
</gene>